<feature type="region of interest" description="Disordered" evidence="1">
    <location>
        <begin position="588"/>
        <end position="631"/>
    </location>
</feature>
<proteinExistence type="predicted"/>
<gene>
    <name evidence="3" type="ORF">GPECTOR_45g124</name>
</gene>
<dbReference type="EMBL" id="LSYV01000046">
    <property type="protein sequence ID" value="KXZ46254.1"/>
    <property type="molecule type" value="Genomic_DNA"/>
</dbReference>
<feature type="compositionally biased region" description="Low complexity" evidence="1">
    <location>
        <begin position="238"/>
        <end position="249"/>
    </location>
</feature>
<accession>A0A150G8U2</accession>
<feature type="region of interest" description="Disordered" evidence="1">
    <location>
        <begin position="235"/>
        <end position="289"/>
    </location>
</feature>
<feature type="compositionally biased region" description="Low complexity" evidence="1">
    <location>
        <begin position="662"/>
        <end position="687"/>
    </location>
</feature>
<feature type="compositionally biased region" description="Low complexity" evidence="1">
    <location>
        <begin position="745"/>
        <end position="761"/>
    </location>
</feature>
<feature type="domain" description="HAUS augmin-like complex subunit 6 N-terminal" evidence="2">
    <location>
        <begin position="21"/>
        <end position="146"/>
    </location>
</feature>
<comment type="caution">
    <text evidence="3">The sequence shown here is derived from an EMBL/GenBank/DDBJ whole genome shotgun (WGS) entry which is preliminary data.</text>
</comment>
<dbReference type="InterPro" id="IPR026797">
    <property type="entry name" value="HAUS_6"/>
</dbReference>
<evidence type="ECO:0000313" key="4">
    <source>
        <dbReference type="Proteomes" id="UP000075714"/>
    </source>
</evidence>
<feature type="region of interest" description="Disordered" evidence="1">
    <location>
        <begin position="939"/>
        <end position="958"/>
    </location>
</feature>
<dbReference type="OrthoDB" id="550856at2759"/>
<feature type="region of interest" description="Disordered" evidence="1">
    <location>
        <begin position="722"/>
        <end position="761"/>
    </location>
</feature>
<dbReference type="STRING" id="33097.A0A150G8U2"/>
<feature type="compositionally biased region" description="Pro residues" evidence="1">
    <location>
        <begin position="509"/>
        <end position="520"/>
    </location>
</feature>
<dbReference type="GO" id="GO:1990498">
    <property type="term" value="C:mitotic spindle microtubule"/>
    <property type="evidence" value="ECO:0007669"/>
    <property type="project" value="TreeGrafter"/>
</dbReference>
<feature type="region of interest" description="Disordered" evidence="1">
    <location>
        <begin position="805"/>
        <end position="864"/>
    </location>
</feature>
<feature type="compositionally biased region" description="Low complexity" evidence="1">
    <location>
        <begin position="837"/>
        <end position="851"/>
    </location>
</feature>
<name>A0A150G8U2_GONPE</name>
<dbReference type="AlphaFoldDB" id="A0A150G8U2"/>
<feature type="region of interest" description="Disordered" evidence="1">
    <location>
        <begin position="651"/>
        <end position="708"/>
    </location>
</feature>
<dbReference type="PANTHER" id="PTHR16151">
    <property type="entry name" value="HAUS AUGMIN-LIKE COMPLEX SUBUNIT 6"/>
    <property type="match status" value="1"/>
</dbReference>
<evidence type="ECO:0000256" key="1">
    <source>
        <dbReference type="SAM" id="MobiDB-lite"/>
    </source>
</evidence>
<feature type="compositionally biased region" description="Gly residues" evidence="1">
    <location>
        <begin position="328"/>
        <end position="343"/>
    </location>
</feature>
<feature type="region of interest" description="Disordered" evidence="1">
    <location>
        <begin position="470"/>
        <end position="543"/>
    </location>
</feature>
<protein>
    <recommendedName>
        <fullName evidence="2">HAUS augmin-like complex subunit 6 N-terminal domain-containing protein</fullName>
    </recommendedName>
</protein>
<feature type="compositionally biased region" description="Pro residues" evidence="1">
    <location>
        <begin position="825"/>
        <end position="836"/>
    </location>
</feature>
<dbReference type="Proteomes" id="UP000075714">
    <property type="component" value="Unassembled WGS sequence"/>
</dbReference>
<reference evidence="4" key="1">
    <citation type="journal article" date="2016" name="Nat. Commun.">
        <title>The Gonium pectorale genome demonstrates co-option of cell cycle regulation during the evolution of multicellularity.</title>
        <authorList>
            <person name="Hanschen E.R."/>
            <person name="Marriage T.N."/>
            <person name="Ferris P.J."/>
            <person name="Hamaji T."/>
            <person name="Toyoda A."/>
            <person name="Fujiyama A."/>
            <person name="Neme R."/>
            <person name="Noguchi H."/>
            <person name="Minakuchi Y."/>
            <person name="Suzuki M."/>
            <person name="Kawai-Toyooka H."/>
            <person name="Smith D.R."/>
            <person name="Sparks H."/>
            <person name="Anderson J."/>
            <person name="Bakaric R."/>
            <person name="Luria V."/>
            <person name="Karger A."/>
            <person name="Kirschner M.W."/>
            <person name="Durand P.M."/>
            <person name="Michod R.E."/>
            <person name="Nozaki H."/>
            <person name="Olson B.J."/>
        </authorList>
    </citation>
    <scope>NUCLEOTIDE SEQUENCE [LARGE SCALE GENOMIC DNA]</scope>
    <source>
        <strain evidence="4">NIES-2863</strain>
    </source>
</reference>
<organism evidence="3 4">
    <name type="scientific">Gonium pectorale</name>
    <name type="common">Green alga</name>
    <dbReference type="NCBI Taxonomy" id="33097"/>
    <lineage>
        <taxon>Eukaryota</taxon>
        <taxon>Viridiplantae</taxon>
        <taxon>Chlorophyta</taxon>
        <taxon>core chlorophytes</taxon>
        <taxon>Chlorophyceae</taxon>
        <taxon>CS clade</taxon>
        <taxon>Chlamydomonadales</taxon>
        <taxon>Volvocaceae</taxon>
        <taxon>Gonium</taxon>
    </lineage>
</organism>
<dbReference type="GO" id="GO:0051225">
    <property type="term" value="P:spindle assembly"/>
    <property type="evidence" value="ECO:0007669"/>
    <property type="project" value="InterPro"/>
</dbReference>
<evidence type="ECO:0000259" key="2">
    <source>
        <dbReference type="Pfam" id="PF14661"/>
    </source>
</evidence>
<dbReference type="GO" id="GO:0008017">
    <property type="term" value="F:microtubule binding"/>
    <property type="evidence" value="ECO:0007669"/>
    <property type="project" value="TreeGrafter"/>
</dbReference>
<feature type="compositionally biased region" description="Low complexity" evidence="1">
    <location>
        <begin position="597"/>
        <end position="631"/>
    </location>
</feature>
<feature type="region of interest" description="Disordered" evidence="1">
    <location>
        <begin position="327"/>
        <end position="352"/>
    </location>
</feature>
<keyword evidence="4" id="KW-1185">Reference proteome</keyword>
<dbReference type="GO" id="GO:0070652">
    <property type="term" value="C:HAUS complex"/>
    <property type="evidence" value="ECO:0007669"/>
    <property type="project" value="InterPro"/>
</dbReference>
<feature type="compositionally biased region" description="Gly residues" evidence="1">
    <location>
        <begin position="852"/>
        <end position="864"/>
    </location>
</feature>
<dbReference type="Pfam" id="PF14661">
    <property type="entry name" value="HAUS6_N"/>
    <property type="match status" value="1"/>
</dbReference>
<dbReference type="PANTHER" id="PTHR16151:SF2">
    <property type="entry name" value="HAUS AUGMIN-LIKE COMPLEX SUBUNIT 6"/>
    <property type="match status" value="1"/>
</dbReference>
<evidence type="ECO:0000313" key="3">
    <source>
        <dbReference type="EMBL" id="KXZ46254.1"/>
    </source>
</evidence>
<sequence>MRSSAAASGKQEVPTLEEQHLYTNLCILGIVNPGLAGQGIELGRTCFRRSNNKALEHVLIRLFTIIEGKARAQKEFKGMLPVLDKVQQAPFYQKIGEWMNELKKSGRLEPSVILPVSALKTNTSQRLVLLLLELSTLALHHDLEATCPGACRQAYIPNPGPTATDGGVSGFNGLLDDSSHLPGEVRYRLSASRAKEAAGEFLETAATCSRNLEVMEKLSQDFTQKYYALKADMGRQPASQGGASATAGGLDAGMLTPRRGNPNSTTGGPGDLDAPFGTATAPASPLPRKELNAETVARVSALVAGVSEHLQTHAELAKALMTDDMAGQGTGASSGSSSGGGPAGQVSGAAGAAEAFPGGQHAVQRLHPHEIDGAVLMADAAAAVAAATAAAAATDDDCRSTAQDACQRRMHKGFLTPFVASDLVGAFLKFSSVLRSLAPHLHAVAGGDAESERQKLRALNGRLESSRFGYDYVDDEPMPGPRRSPQWPLGPLSSAASGEMDAEMAWAAPDPPAWQPPPSAMPAQPFSARSTASAGGGGAAAAGTPFSCDSASASASAVTAAAAAPADTGTSSQTDALAILQARMRNLKTSSTQPSVSTASAQGPSASGAAPSTATSAATATAPAPGSNAAASGGGPMFVSAAGTFGSSSMAWQQEQGAQPIGSRSAGPAASPAPQPYGGSQQPSSAPSRRDASPGWPLPPTQGVPMVSPHTRRMLDSYFAQQREAAHRAPAQQEPTFGGAGSMQAASFGRPSPRAAAPPAVNAEPTDVSFLRSGAGGGFSFSAGGDGDADFALLAAEGHRLSLAFGSSSAPSPPRTAHAPSQPTGYPPAGFPPPAVLPGQGRRGASSAWGSSDGGGGGGFGSSSGGGGAAMLVNGIADRDGGDDVQAAATDVEMVETAPMWQSPKLQSPKLEGMAMAVSPRPAAPSPVSSTGTSLSLMERADCGGHGSSWRGAGRRML</sequence>
<dbReference type="InterPro" id="IPR028163">
    <property type="entry name" value="HAUS_6_N"/>
</dbReference>